<dbReference type="AlphaFoldDB" id="A0A444UPX9"/>
<proteinExistence type="predicted"/>
<evidence type="ECO:0000313" key="3">
    <source>
        <dbReference type="Proteomes" id="UP000289886"/>
    </source>
</evidence>
<comment type="caution">
    <text evidence="2">The sequence shown here is derived from an EMBL/GenBank/DDBJ whole genome shotgun (WGS) entry which is preliminary data.</text>
</comment>
<dbReference type="EMBL" id="SCEB01214084">
    <property type="protein sequence ID" value="RXM37223.1"/>
    <property type="molecule type" value="Genomic_DNA"/>
</dbReference>
<name>A0A444UPX9_ACIRT</name>
<dbReference type="Proteomes" id="UP000289886">
    <property type="component" value="Unassembled WGS sequence"/>
</dbReference>
<accession>A0A444UPX9</accession>
<feature type="region of interest" description="Disordered" evidence="1">
    <location>
        <begin position="1"/>
        <end position="21"/>
    </location>
</feature>
<organism evidence="2 3">
    <name type="scientific">Acipenser ruthenus</name>
    <name type="common">Sterlet sturgeon</name>
    <dbReference type="NCBI Taxonomy" id="7906"/>
    <lineage>
        <taxon>Eukaryota</taxon>
        <taxon>Metazoa</taxon>
        <taxon>Chordata</taxon>
        <taxon>Craniata</taxon>
        <taxon>Vertebrata</taxon>
        <taxon>Euteleostomi</taxon>
        <taxon>Actinopterygii</taxon>
        <taxon>Chondrostei</taxon>
        <taxon>Acipenseriformes</taxon>
        <taxon>Acipenseridae</taxon>
        <taxon>Acipenser</taxon>
    </lineage>
</organism>
<sequence>MPERVTGHHATGGPPPSRLVHPTSTEIVTAPGRNYYRLGRLTEMTTQLFGYKCGRVLLQNCHGTYCAWACRVLRQTSYQRGSPQGRYGGLHRKELRYSQRPRTFKETLGTEVGRCQEDCTSSRKSGNTGKGWWVKTCTGLKTERRCSSAAFQGTWRKLEAHSISARTELEGGVTTVSQATSELGPISWVISWTSVSCK</sequence>
<protein>
    <submittedName>
        <fullName evidence="2">Uncharacterized protein</fullName>
    </submittedName>
</protein>
<evidence type="ECO:0000256" key="1">
    <source>
        <dbReference type="SAM" id="MobiDB-lite"/>
    </source>
</evidence>
<reference evidence="2 3" key="1">
    <citation type="submission" date="2019-01" db="EMBL/GenBank/DDBJ databases">
        <title>Draft Genome and Complete Hox-Cluster Characterization of the Sterlet Sturgeon (Acipenser ruthenus).</title>
        <authorList>
            <person name="Wei Q."/>
        </authorList>
    </citation>
    <scope>NUCLEOTIDE SEQUENCE [LARGE SCALE GENOMIC DNA]</scope>
    <source>
        <strain evidence="2">WHYD16114868_AA</strain>
        <tissue evidence="2">Blood</tissue>
    </source>
</reference>
<keyword evidence="3" id="KW-1185">Reference proteome</keyword>
<evidence type="ECO:0000313" key="2">
    <source>
        <dbReference type="EMBL" id="RXM37223.1"/>
    </source>
</evidence>
<gene>
    <name evidence="2" type="ORF">EOD39_3135</name>
</gene>